<dbReference type="AlphaFoldDB" id="A0A502M7T9"/>
<protein>
    <submittedName>
        <fullName evidence="1">PD-(D/E)XK motif protein</fullName>
    </submittedName>
</protein>
<sequence length="310" mass="36021">MKNKFKYISEISLSQLENGIVLPFIDEIGRTCILIKNINNKDNVFMGATDILEYHLNSLFQRKGKNYYFHNIICLKNDTYSIEQFYIAYEYLFESIKQPKSDNEILTLINSLEELFKTTPENDKYKLHVGVYGELLFLNFLYENNCPKILSKYHRNFFAKHDIELDDINRIEIKTTTSSKRIHNFSHDQIFRNDINVYVASILLEESVEGCSLYDLFKKIMSFSTESKLLLSLGKLKGYCSINKDNPGPTFSYNKAIQDLKIFSAKELPHISSTIPDTITNIKYDVDCSTAKSIHIKAFAEKCKELLKNK</sequence>
<reference evidence="1 2" key="1">
    <citation type="submission" date="2019-06" db="EMBL/GenBank/DDBJ databases">
        <title>A comparative genomics study of ostrich specific Mycoplasmas.</title>
        <authorList>
            <person name="Botes A."/>
            <person name="Nel T."/>
        </authorList>
    </citation>
    <scope>NUCLEOTIDE SEQUENCE [LARGE SCALE GENOMIC DNA]</scope>
    <source>
        <strain evidence="1 2">Ms01</strain>
    </source>
</reference>
<comment type="caution">
    <text evidence="1">The sequence shown here is derived from an EMBL/GenBank/DDBJ whole genome shotgun (WGS) entry which is preliminary data.</text>
</comment>
<evidence type="ECO:0000313" key="2">
    <source>
        <dbReference type="Proteomes" id="UP000317904"/>
    </source>
</evidence>
<dbReference type="InterPro" id="IPR025534">
    <property type="entry name" value="DUF4420"/>
</dbReference>
<dbReference type="Proteomes" id="UP000317904">
    <property type="component" value="Unassembled WGS sequence"/>
</dbReference>
<proteinExistence type="predicted"/>
<accession>A0A502M7T9</accession>
<dbReference type="Pfam" id="PF14390">
    <property type="entry name" value="DUF4420"/>
    <property type="match status" value="1"/>
</dbReference>
<name>A0A502M7T9_9MOLU</name>
<organism evidence="1 2">
    <name type="scientific">Mycoplasma struthionis</name>
    <dbReference type="NCBI Taxonomy" id="538220"/>
    <lineage>
        <taxon>Bacteria</taxon>
        <taxon>Bacillati</taxon>
        <taxon>Mycoplasmatota</taxon>
        <taxon>Mollicutes</taxon>
        <taxon>Mycoplasmataceae</taxon>
        <taxon>Mycoplasma</taxon>
    </lineage>
</organism>
<gene>
    <name evidence="1" type="ORF">FJM01_00795</name>
</gene>
<evidence type="ECO:0000313" key="1">
    <source>
        <dbReference type="EMBL" id="TPI02373.1"/>
    </source>
</evidence>
<dbReference type="RefSeq" id="WP_140700944.1">
    <property type="nucleotide sequence ID" value="NZ_VFSY01000020.1"/>
</dbReference>
<dbReference type="EMBL" id="VFSY01000020">
    <property type="protein sequence ID" value="TPI02373.1"/>
    <property type="molecule type" value="Genomic_DNA"/>
</dbReference>